<dbReference type="KEGG" id="halg:HUG10_20570"/>
<geneLocation type="plasmid" evidence="1 2">
    <name>unnamed3</name>
</geneLocation>
<dbReference type="InterPro" id="IPR058002">
    <property type="entry name" value="Gp82"/>
</dbReference>
<reference evidence="1 2" key="1">
    <citation type="submission" date="2020-07" db="EMBL/GenBank/DDBJ databases">
        <title>Gai3-2, isolated from salt lake.</title>
        <authorList>
            <person name="Cui H."/>
            <person name="Shi X."/>
        </authorList>
    </citation>
    <scope>NUCLEOTIDE SEQUENCE [LARGE SCALE GENOMIC DNA]</scope>
    <source>
        <strain evidence="1 2">Gai3-2</strain>
        <plasmid evidence="1 2">unnamed3</plasmid>
    </source>
</reference>
<evidence type="ECO:0000313" key="2">
    <source>
        <dbReference type="Proteomes" id="UP000509750"/>
    </source>
</evidence>
<accession>A0A7D5L334</accession>
<evidence type="ECO:0000313" key="1">
    <source>
        <dbReference type="EMBL" id="QLG30003.1"/>
    </source>
</evidence>
<proteinExistence type="predicted"/>
<dbReference type="Pfam" id="PF25735">
    <property type="entry name" value="Phage_L5_gp82"/>
    <property type="match status" value="1"/>
</dbReference>
<dbReference type="EMBL" id="CP058532">
    <property type="protein sequence ID" value="QLG30003.1"/>
    <property type="molecule type" value="Genomic_DNA"/>
</dbReference>
<dbReference type="AlphaFoldDB" id="A0A7D5L334"/>
<sequence>MKVDVYQNLHMDCLSVRSREPYERYGRVIAHVDEIVLRDVDFVVQPAGRERVRDEGRKNVHAFARGNWFDEADRDDAFIEGEPTRFVVYNPYVYNHFVFSGTKRPIESADVCYIAPGAVEVPAAASPI</sequence>
<dbReference type="Proteomes" id="UP000509750">
    <property type="component" value="Plasmid unnamed3"/>
</dbReference>
<organism evidence="1 2">
    <name type="scientific">Halorarum halophilum</name>
    <dbReference type="NCBI Taxonomy" id="2743090"/>
    <lineage>
        <taxon>Archaea</taxon>
        <taxon>Methanobacteriati</taxon>
        <taxon>Methanobacteriota</taxon>
        <taxon>Stenosarchaea group</taxon>
        <taxon>Halobacteria</taxon>
        <taxon>Halobacteriales</taxon>
        <taxon>Haloferacaceae</taxon>
        <taxon>Halorarum</taxon>
    </lineage>
</organism>
<keyword evidence="1" id="KW-0614">Plasmid</keyword>
<name>A0A7D5L334_9EURY</name>
<dbReference type="GeneID" id="56031281"/>
<protein>
    <submittedName>
        <fullName evidence="1">Uncharacterized protein</fullName>
    </submittedName>
</protein>
<keyword evidence="2" id="KW-1185">Reference proteome</keyword>
<dbReference type="RefSeq" id="WP_179171577.1">
    <property type="nucleotide sequence ID" value="NZ_CP058532.1"/>
</dbReference>
<gene>
    <name evidence="1" type="ORF">HUG10_20570</name>
</gene>